<dbReference type="Proteomes" id="UP000031036">
    <property type="component" value="Unassembled WGS sequence"/>
</dbReference>
<evidence type="ECO:0000313" key="3">
    <source>
        <dbReference type="Proteomes" id="UP000031036"/>
    </source>
</evidence>
<dbReference type="AlphaFoldDB" id="A0A0B2V5B9"/>
<gene>
    <name evidence="2" type="primary">HTR3A</name>
    <name evidence="2" type="ORF">Tcan_11261</name>
</gene>
<sequence>VNGTSEKDLVNWLLENYDKRIRPVRNWTTRIEVTVQPQIYSLVDVNELREQLTLLLWIPHSWKDDYLVWNASEWDGITRVNIPADQLWLPDGTIFNILDVKESIPISRIFARITSEGRVEVDLNKVGAFLPYDYISIISLS</sequence>
<dbReference type="PANTHER" id="PTHR18945">
    <property type="entry name" value="NEUROTRANSMITTER GATED ION CHANNEL"/>
    <property type="match status" value="1"/>
</dbReference>
<organism evidence="2 3">
    <name type="scientific">Toxocara canis</name>
    <name type="common">Canine roundworm</name>
    <dbReference type="NCBI Taxonomy" id="6265"/>
    <lineage>
        <taxon>Eukaryota</taxon>
        <taxon>Metazoa</taxon>
        <taxon>Ecdysozoa</taxon>
        <taxon>Nematoda</taxon>
        <taxon>Chromadorea</taxon>
        <taxon>Rhabditida</taxon>
        <taxon>Spirurina</taxon>
        <taxon>Ascaridomorpha</taxon>
        <taxon>Ascaridoidea</taxon>
        <taxon>Toxocaridae</taxon>
        <taxon>Toxocara</taxon>
    </lineage>
</organism>
<keyword evidence="3" id="KW-1185">Reference proteome</keyword>
<proteinExistence type="predicted"/>
<evidence type="ECO:0000259" key="1">
    <source>
        <dbReference type="Pfam" id="PF02931"/>
    </source>
</evidence>
<feature type="non-terminal residue" evidence="2">
    <location>
        <position position="1"/>
    </location>
</feature>
<dbReference type="GO" id="GO:0005230">
    <property type="term" value="F:extracellular ligand-gated monoatomic ion channel activity"/>
    <property type="evidence" value="ECO:0007669"/>
    <property type="project" value="InterPro"/>
</dbReference>
<dbReference type="GO" id="GO:0016020">
    <property type="term" value="C:membrane"/>
    <property type="evidence" value="ECO:0007669"/>
    <property type="project" value="InterPro"/>
</dbReference>
<dbReference type="EMBL" id="JPKZ01002566">
    <property type="protein sequence ID" value="KHN76180.1"/>
    <property type="molecule type" value="Genomic_DNA"/>
</dbReference>
<accession>A0A0B2V5B9</accession>
<dbReference type="GO" id="GO:0004888">
    <property type="term" value="F:transmembrane signaling receptor activity"/>
    <property type="evidence" value="ECO:0007669"/>
    <property type="project" value="InterPro"/>
</dbReference>
<dbReference type="InterPro" id="IPR036734">
    <property type="entry name" value="Neur_chan_lig-bd_sf"/>
</dbReference>
<name>A0A0B2V5B9_TOXCA</name>
<dbReference type="STRING" id="6265.A0A0B2V5B9"/>
<dbReference type="OMA" id="VWNASEW"/>
<feature type="domain" description="Neurotransmitter-gated ion-channel ligand-binding" evidence="1">
    <location>
        <begin position="6"/>
        <end position="122"/>
    </location>
</feature>
<keyword evidence="2" id="KW-0675">Receptor</keyword>
<dbReference type="InterPro" id="IPR006201">
    <property type="entry name" value="Neur_channel"/>
</dbReference>
<comment type="caution">
    <text evidence="2">The sequence shown here is derived from an EMBL/GenBank/DDBJ whole genome shotgun (WGS) entry which is preliminary data.</text>
</comment>
<dbReference type="SUPFAM" id="SSF63712">
    <property type="entry name" value="Nicotinic receptor ligand binding domain-like"/>
    <property type="match status" value="1"/>
</dbReference>
<dbReference type="OrthoDB" id="5975154at2759"/>
<dbReference type="Pfam" id="PF02931">
    <property type="entry name" value="Neur_chan_LBD"/>
    <property type="match status" value="1"/>
</dbReference>
<reference evidence="2 3" key="1">
    <citation type="submission" date="2014-11" db="EMBL/GenBank/DDBJ databases">
        <title>Genetic blueprint of the zoonotic pathogen Toxocara canis.</title>
        <authorList>
            <person name="Zhu X.-Q."/>
            <person name="Korhonen P.K."/>
            <person name="Cai H."/>
            <person name="Young N.D."/>
            <person name="Nejsum P."/>
            <person name="von Samson-Himmelstjerna G."/>
            <person name="Boag P.R."/>
            <person name="Tan P."/>
            <person name="Li Q."/>
            <person name="Min J."/>
            <person name="Yang Y."/>
            <person name="Wang X."/>
            <person name="Fang X."/>
            <person name="Hall R.S."/>
            <person name="Hofmann A."/>
            <person name="Sternberg P.W."/>
            <person name="Jex A.R."/>
            <person name="Gasser R.B."/>
        </authorList>
    </citation>
    <scope>NUCLEOTIDE SEQUENCE [LARGE SCALE GENOMIC DNA]</scope>
    <source>
        <strain evidence="2">PN_DK_2014</strain>
    </source>
</reference>
<dbReference type="Gene3D" id="2.70.170.10">
    <property type="entry name" value="Neurotransmitter-gated ion-channel ligand-binding domain"/>
    <property type="match status" value="1"/>
</dbReference>
<protein>
    <submittedName>
        <fullName evidence="2">5-hydroxytryptamine receptor 3A</fullName>
    </submittedName>
</protein>
<dbReference type="InterPro" id="IPR006202">
    <property type="entry name" value="Neur_chan_lig-bd"/>
</dbReference>
<evidence type="ECO:0000313" key="2">
    <source>
        <dbReference type="EMBL" id="KHN76180.1"/>
    </source>
</evidence>